<dbReference type="GO" id="GO:0003677">
    <property type="term" value="F:DNA binding"/>
    <property type="evidence" value="ECO:0007669"/>
    <property type="project" value="UniProtKB-KW"/>
</dbReference>
<dbReference type="PANTHER" id="PTHR30349:SF36">
    <property type="entry name" value="PROPHAGE INTEGRASE INTR-RELATED"/>
    <property type="match status" value="1"/>
</dbReference>
<dbReference type="InterPro" id="IPR011010">
    <property type="entry name" value="DNA_brk_join_enz"/>
</dbReference>
<dbReference type="PROSITE" id="PS51898">
    <property type="entry name" value="TYR_RECOMBINASE"/>
    <property type="match status" value="1"/>
</dbReference>
<keyword evidence="3" id="KW-0233">DNA recombination</keyword>
<name>A0A380T0U2_9PSED</name>
<dbReference type="GO" id="GO:0015074">
    <property type="term" value="P:DNA integration"/>
    <property type="evidence" value="ECO:0007669"/>
    <property type="project" value="UniProtKB-KW"/>
</dbReference>
<keyword evidence="1" id="KW-0229">DNA integration</keyword>
<dbReference type="CDD" id="cd01189">
    <property type="entry name" value="INT_ICEBs1_C_like"/>
    <property type="match status" value="1"/>
</dbReference>
<dbReference type="Pfam" id="PF00589">
    <property type="entry name" value="Phage_integrase"/>
    <property type="match status" value="1"/>
</dbReference>
<dbReference type="Gene3D" id="1.10.443.10">
    <property type="entry name" value="Intergrase catalytic core"/>
    <property type="match status" value="1"/>
</dbReference>
<proteinExistence type="predicted"/>
<dbReference type="InterPro" id="IPR010998">
    <property type="entry name" value="Integrase_recombinase_N"/>
</dbReference>
<dbReference type="PANTHER" id="PTHR30349">
    <property type="entry name" value="PHAGE INTEGRASE-RELATED"/>
    <property type="match status" value="1"/>
</dbReference>
<dbReference type="GO" id="GO:0006310">
    <property type="term" value="P:DNA recombination"/>
    <property type="evidence" value="ECO:0007669"/>
    <property type="project" value="UniProtKB-KW"/>
</dbReference>
<evidence type="ECO:0000256" key="3">
    <source>
        <dbReference type="ARBA" id="ARBA00023172"/>
    </source>
</evidence>
<evidence type="ECO:0000259" key="4">
    <source>
        <dbReference type="PROSITE" id="PS51898"/>
    </source>
</evidence>
<evidence type="ECO:0000256" key="1">
    <source>
        <dbReference type="ARBA" id="ARBA00022908"/>
    </source>
</evidence>
<evidence type="ECO:0000256" key="2">
    <source>
        <dbReference type="ARBA" id="ARBA00023125"/>
    </source>
</evidence>
<organism evidence="5 6">
    <name type="scientific">Pseudomonas wadenswilerensis</name>
    <dbReference type="NCBI Taxonomy" id="1785161"/>
    <lineage>
        <taxon>Bacteria</taxon>
        <taxon>Pseudomonadati</taxon>
        <taxon>Pseudomonadota</taxon>
        <taxon>Gammaproteobacteria</taxon>
        <taxon>Pseudomonadales</taxon>
        <taxon>Pseudomonadaceae</taxon>
        <taxon>Pseudomonas</taxon>
    </lineage>
</organism>
<accession>A0A380T0U2</accession>
<reference evidence="6" key="1">
    <citation type="submission" date="2018-07" db="EMBL/GenBank/DDBJ databases">
        <authorList>
            <person name="Blom J."/>
        </authorList>
    </citation>
    <scope>NUCLEOTIDE SEQUENCE [LARGE SCALE GENOMIC DNA]</scope>
    <source>
        <strain evidence="6">CCOS 864</strain>
    </source>
</reference>
<evidence type="ECO:0000313" key="6">
    <source>
        <dbReference type="Proteomes" id="UP000255177"/>
    </source>
</evidence>
<sequence>MSSQDDLIHCQIRVLLDRTLVHATGRRECCSQACDIRHGMGMRHRGRAQRRASLAHISGSKQAAHEHRQRRHSKLIDPGAENNLVCCSAQRRQRQQGVIHRLLTRRTETLPYPATSKGLKAASQLRDQVISLIKYGLLDQDKYAELFPNSATVVGGVPVFGEYAQLWLDSREIVDGTRNGYKSALNLYWMPHLALVRIDLLSTTRVRQIVSTTKWTSPSVKRNALVKLSTILKAAVGDGLILRNPAESVQLPKRSRKEIEPFTLDEANRIVARMYAGKHWPSSIYAAFYEFVFFTGMRLSEALALRWDAVDIEKRTAHVKRTVALGKVVERTKTGKDRFVLLNERALHALEFARQYAERRKLGKGKVTETPYIFPPSKNAEFVQQTSDLHHQWRPILKELGIGYRRPYNCRHTYATICLMSGLNPAFIAQQLGHSVQMLLSTYARWINSTSDWQELEKLQIGLKLVSGCESVT</sequence>
<dbReference type="InterPro" id="IPR013762">
    <property type="entry name" value="Integrase-like_cat_sf"/>
</dbReference>
<dbReference type="AlphaFoldDB" id="A0A380T0U2"/>
<evidence type="ECO:0000313" key="5">
    <source>
        <dbReference type="EMBL" id="SUQ63180.1"/>
    </source>
</evidence>
<dbReference type="EMBL" id="UIDD01000007">
    <property type="protein sequence ID" value="SUQ63180.1"/>
    <property type="molecule type" value="Genomic_DNA"/>
</dbReference>
<dbReference type="Gene3D" id="1.10.150.130">
    <property type="match status" value="1"/>
</dbReference>
<feature type="domain" description="Tyr recombinase" evidence="4">
    <location>
        <begin position="257"/>
        <end position="458"/>
    </location>
</feature>
<gene>
    <name evidence="5" type="ORF">CCOS864_02630</name>
</gene>
<dbReference type="Proteomes" id="UP000255177">
    <property type="component" value="Unassembled WGS sequence"/>
</dbReference>
<keyword evidence="2" id="KW-0238">DNA-binding</keyword>
<keyword evidence="6" id="KW-1185">Reference proteome</keyword>
<protein>
    <submittedName>
        <fullName evidence="5">Putative prophage phiRv2 integrase</fullName>
    </submittedName>
</protein>
<dbReference type="InterPro" id="IPR002104">
    <property type="entry name" value="Integrase_catalytic"/>
</dbReference>
<dbReference type="SUPFAM" id="SSF56349">
    <property type="entry name" value="DNA breaking-rejoining enzymes"/>
    <property type="match status" value="1"/>
</dbReference>
<dbReference type="InterPro" id="IPR050090">
    <property type="entry name" value="Tyrosine_recombinase_XerCD"/>
</dbReference>